<feature type="compositionally biased region" description="Basic residues" evidence="1">
    <location>
        <begin position="324"/>
        <end position="333"/>
    </location>
</feature>
<feature type="region of interest" description="Disordered" evidence="1">
    <location>
        <begin position="139"/>
        <end position="171"/>
    </location>
</feature>
<dbReference type="Gene3D" id="4.10.240.10">
    <property type="entry name" value="Zn(2)-C6 fungal-type DNA-binding domain"/>
    <property type="match status" value="1"/>
</dbReference>
<feature type="compositionally biased region" description="Acidic residues" evidence="1">
    <location>
        <begin position="148"/>
        <end position="158"/>
    </location>
</feature>
<feature type="region of interest" description="Disordered" evidence="1">
    <location>
        <begin position="288"/>
        <end position="426"/>
    </location>
</feature>
<feature type="compositionally biased region" description="Pro residues" evidence="1">
    <location>
        <begin position="310"/>
        <end position="323"/>
    </location>
</feature>
<dbReference type="GO" id="GO:0000981">
    <property type="term" value="F:DNA-binding transcription factor activity, RNA polymerase II-specific"/>
    <property type="evidence" value="ECO:0007669"/>
    <property type="project" value="InterPro"/>
</dbReference>
<dbReference type="PROSITE" id="PS50048">
    <property type="entry name" value="ZN2_CY6_FUNGAL_2"/>
    <property type="match status" value="1"/>
</dbReference>
<gene>
    <name evidence="3" type="ORF">NLI96_g1697</name>
</gene>
<evidence type="ECO:0000313" key="4">
    <source>
        <dbReference type="Proteomes" id="UP001212997"/>
    </source>
</evidence>
<feature type="compositionally biased region" description="Low complexity" evidence="1">
    <location>
        <begin position="48"/>
        <end position="61"/>
    </location>
</feature>
<dbReference type="SUPFAM" id="SSF57701">
    <property type="entry name" value="Zn2/Cys6 DNA-binding domain"/>
    <property type="match status" value="1"/>
</dbReference>
<feature type="region of interest" description="Disordered" evidence="1">
    <location>
        <begin position="257"/>
        <end position="276"/>
    </location>
</feature>
<feature type="compositionally biased region" description="Low complexity" evidence="1">
    <location>
        <begin position="497"/>
        <end position="525"/>
    </location>
</feature>
<dbReference type="AlphaFoldDB" id="A0AAD5YH81"/>
<evidence type="ECO:0000259" key="2">
    <source>
        <dbReference type="PROSITE" id="PS50048"/>
    </source>
</evidence>
<dbReference type="SMART" id="SM00066">
    <property type="entry name" value="GAL4"/>
    <property type="match status" value="1"/>
</dbReference>
<keyword evidence="4" id="KW-1185">Reference proteome</keyword>
<dbReference type="CDD" id="cd00067">
    <property type="entry name" value="GAL4"/>
    <property type="match status" value="1"/>
</dbReference>
<evidence type="ECO:0000313" key="3">
    <source>
        <dbReference type="EMBL" id="KAJ3490032.1"/>
    </source>
</evidence>
<reference evidence="3" key="1">
    <citation type="submission" date="2022-07" db="EMBL/GenBank/DDBJ databases">
        <title>Genome Sequence of Physisporinus lineatus.</title>
        <authorList>
            <person name="Buettner E."/>
        </authorList>
    </citation>
    <scope>NUCLEOTIDE SEQUENCE</scope>
    <source>
        <strain evidence="3">VT162</strain>
    </source>
</reference>
<feature type="compositionally biased region" description="Pro residues" evidence="1">
    <location>
        <begin position="1"/>
        <end position="22"/>
    </location>
</feature>
<dbReference type="InterPro" id="IPR036864">
    <property type="entry name" value="Zn2-C6_fun-type_DNA-bd_sf"/>
</dbReference>
<dbReference type="Pfam" id="PF00172">
    <property type="entry name" value="Zn_clus"/>
    <property type="match status" value="1"/>
</dbReference>
<feature type="compositionally biased region" description="Pro residues" evidence="1">
    <location>
        <begin position="292"/>
        <end position="301"/>
    </location>
</feature>
<dbReference type="PROSITE" id="PS00463">
    <property type="entry name" value="ZN2_CY6_FUNGAL_1"/>
    <property type="match status" value="1"/>
</dbReference>
<dbReference type="EMBL" id="JANAWD010000034">
    <property type="protein sequence ID" value="KAJ3490032.1"/>
    <property type="molecule type" value="Genomic_DNA"/>
</dbReference>
<feature type="domain" description="Zn(2)-C6 fungal-type" evidence="2">
    <location>
        <begin position="433"/>
        <end position="468"/>
    </location>
</feature>
<protein>
    <recommendedName>
        <fullName evidence="2">Zn(2)-C6 fungal-type domain-containing protein</fullName>
    </recommendedName>
</protein>
<dbReference type="Proteomes" id="UP001212997">
    <property type="component" value="Unassembled WGS sequence"/>
</dbReference>
<name>A0AAD5YH81_9APHY</name>
<accession>A0AAD5YH81</accession>
<evidence type="ECO:0000256" key="1">
    <source>
        <dbReference type="SAM" id="MobiDB-lite"/>
    </source>
</evidence>
<organism evidence="3 4">
    <name type="scientific">Meripilus lineatus</name>
    <dbReference type="NCBI Taxonomy" id="2056292"/>
    <lineage>
        <taxon>Eukaryota</taxon>
        <taxon>Fungi</taxon>
        <taxon>Dikarya</taxon>
        <taxon>Basidiomycota</taxon>
        <taxon>Agaricomycotina</taxon>
        <taxon>Agaricomycetes</taxon>
        <taxon>Polyporales</taxon>
        <taxon>Meripilaceae</taxon>
        <taxon>Meripilus</taxon>
    </lineage>
</organism>
<proteinExistence type="predicted"/>
<comment type="caution">
    <text evidence="3">The sequence shown here is derived from an EMBL/GenBank/DDBJ whole genome shotgun (WGS) entry which is preliminary data.</text>
</comment>
<sequence>MYPTTSPRPHPYASPDHFPPAAQPSFSPDFNPVPSHHHQAPSPSRIVSPSLRHSSESSLAHALDESTIEQHRLYQQQYVQSPYLSHQGFSPQCLYQQPSASPSPSFFEYNTARPFHMEREQFVRDQEMLPISDLSITLPPRSSRALDADDDQEYEDDADCGRDGGPSVSVDQTRGVVDVNGGHTCHHHHPVIIPDQYECECVDEPDDDTMAVGDGGGDPGYMFSPVSSYEYDYDYDIPPCCDGDIVDSPVGGDLTLWGDATPHPGTQYPNDVPRHYSAELPTKSYTLESAITPPPEAPLPTPSKLDNDPEIPPPTEPAAPPRAPRGRPRKNANRHSESEPVPSPKSRPSMSRSPPTKSRPSHSVPPALSQSPVTVPSHPPTLSMDEIPVPDAESKPGQAVFKLTPSTIPGVTSGIPGVGGATGKEGKKKPIMACLFCRERKIACGPPAPGSANPRCNQCVRRGLECEYPKESRRGQHKRGPRAVRVQALTEEREQKSSSSSPSSGSDHPSKTSSSSTSRASSTGSNGEGSIKVAAKRKEKSASNGARSSSKLKGKSAVKKEEGETLMDTGGRRD</sequence>
<dbReference type="GO" id="GO:0008270">
    <property type="term" value="F:zinc ion binding"/>
    <property type="evidence" value="ECO:0007669"/>
    <property type="project" value="InterPro"/>
</dbReference>
<feature type="region of interest" description="Disordered" evidence="1">
    <location>
        <begin position="467"/>
        <end position="574"/>
    </location>
</feature>
<feature type="compositionally biased region" description="Low complexity" evidence="1">
    <location>
        <begin position="344"/>
        <end position="358"/>
    </location>
</feature>
<dbReference type="InterPro" id="IPR001138">
    <property type="entry name" value="Zn2Cys6_DnaBD"/>
</dbReference>
<feature type="region of interest" description="Disordered" evidence="1">
    <location>
        <begin position="1"/>
        <end position="61"/>
    </location>
</feature>